<feature type="domain" description="Toxin SymE-like" evidence="1">
    <location>
        <begin position="7"/>
        <end position="55"/>
    </location>
</feature>
<keyword evidence="3" id="KW-1185">Reference proteome</keyword>
<dbReference type="AlphaFoldDB" id="A0A2G3E2F6"/>
<evidence type="ECO:0000313" key="2">
    <source>
        <dbReference type="EMBL" id="PHU37335.1"/>
    </source>
</evidence>
<dbReference type="EMBL" id="PDYG01000064">
    <property type="protein sequence ID" value="PHU37335.1"/>
    <property type="molecule type" value="Genomic_DNA"/>
</dbReference>
<protein>
    <recommendedName>
        <fullName evidence="1">Toxin SymE-like domain-containing protein</fullName>
    </recommendedName>
</protein>
<accession>A0A2G3E2F6</accession>
<dbReference type="Pfam" id="PF08845">
    <property type="entry name" value="SymE_toxin"/>
    <property type="match status" value="1"/>
</dbReference>
<organism evidence="2 3">
    <name type="scientific">Agathobacter ruminis</name>
    <dbReference type="NCBI Taxonomy" id="1712665"/>
    <lineage>
        <taxon>Bacteria</taxon>
        <taxon>Bacillati</taxon>
        <taxon>Bacillota</taxon>
        <taxon>Clostridia</taxon>
        <taxon>Lachnospirales</taxon>
        <taxon>Lachnospiraceae</taxon>
        <taxon>Agathobacter</taxon>
    </lineage>
</organism>
<reference evidence="2 3" key="2">
    <citation type="submission" date="2017-10" db="EMBL/GenBank/DDBJ databases">
        <authorList>
            <person name="Banno H."/>
            <person name="Chua N.-H."/>
        </authorList>
    </citation>
    <scope>NUCLEOTIDE SEQUENCE [LARGE SCALE GENOMIC DNA]</scope>
    <source>
        <strain evidence="2 3">JK623</strain>
    </source>
</reference>
<proteinExistence type="predicted"/>
<gene>
    <name evidence="2" type="ORF">CSX02_08360</name>
</gene>
<evidence type="ECO:0000259" key="1">
    <source>
        <dbReference type="Pfam" id="PF08845"/>
    </source>
</evidence>
<name>A0A2G3E2F6_9FIRM</name>
<dbReference type="Proteomes" id="UP000224563">
    <property type="component" value="Unassembled WGS sequence"/>
</dbReference>
<dbReference type="GO" id="GO:0016788">
    <property type="term" value="F:hydrolase activity, acting on ester bonds"/>
    <property type="evidence" value="ECO:0007669"/>
    <property type="project" value="InterPro"/>
</dbReference>
<comment type="caution">
    <text evidence="2">The sequence shown here is derived from an EMBL/GenBank/DDBJ whole genome shotgun (WGS) entry which is preliminary data.</text>
</comment>
<dbReference type="GO" id="GO:0003723">
    <property type="term" value="F:RNA binding"/>
    <property type="evidence" value="ECO:0007669"/>
    <property type="project" value="InterPro"/>
</dbReference>
<dbReference type="RefSeq" id="WP_099386335.1">
    <property type="nucleotide sequence ID" value="NZ_JANSWH010000052.1"/>
</dbReference>
<reference evidence="2 3" key="1">
    <citation type="submission" date="2017-10" db="EMBL/GenBank/DDBJ databases">
        <title>Resolving the taxonomy of Roseburia spp., Eubacterium rectale and Agathobacter spp. through phylogenomic analysis.</title>
        <authorList>
            <person name="Sheridan P.O."/>
            <person name="Walker A.W."/>
            <person name="Duncan S.H."/>
            <person name="Scott K.P."/>
            <person name="Toole P.W.O."/>
            <person name="Luis P."/>
            <person name="Flint H.J."/>
        </authorList>
    </citation>
    <scope>NUCLEOTIDE SEQUENCE [LARGE SCALE GENOMIC DNA]</scope>
    <source>
        <strain evidence="2 3">JK623</strain>
    </source>
</reference>
<dbReference type="GO" id="GO:0005737">
    <property type="term" value="C:cytoplasm"/>
    <property type="evidence" value="ECO:0007669"/>
    <property type="project" value="InterPro"/>
</dbReference>
<evidence type="ECO:0000313" key="3">
    <source>
        <dbReference type="Proteomes" id="UP000224563"/>
    </source>
</evidence>
<dbReference type="GO" id="GO:0016070">
    <property type="term" value="P:RNA metabolic process"/>
    <property type="evidence" value="ECO:0007669"/>
    <property type="project" value="InterPro"/>
</dbReference>
<dbReference type="InterPro" id="IPR014944">
    <property type="entry name" value="Toxin_SymE-like"/>
</dbReference>
<sequence>MAKKNERELKVCAMSGYNYKSVPSIRLMGQWLETAGFHIGDPVLVKCENGKLIISLDTARAELMEAEKVFMEKETRRLHERFLKEKKKLHAQFVAEQQAEYAKDQERGKAYV</sequence>